<evidence type="ECO:0000313" key="7">
    <source>
        <dbReference type="EMBL" id="VEP17231.1"/>
    </source>
</evidence>
<reference evidence="7 8" key="1">
    <citation type="submission" date="2019-01" db="EMBL/GenBank/DDBJ databases">
        <authorList>
            <person name="Brito A."/>
        </authorList>
    </citation>
    <scope>NUCLEOTIDE SEQUENCE [LARGE SCALE GENOMIC DNA]</scope>
    <source>
        <strain evidence="7">1</strain>
    </source>
</reference>
<dbReference type="InterPro" id="IPR045063">
    <property type="entry name" value="Dynamin_N"/>
</dbReference>
<evidence type="ECO:0000259" key="6">
    <source>
        <dbReference type="Pfam" id="PF00350"/>
    </source>
</evidence>
<evidence type="ECO:0000313" key="8">
    <source>
        <dbReference type="Proteomes" id="UP000320055"/>
    </source>
</evidence>
<feature type="domain" description="Dynamin N-terminal" evidence="6">
    <location>
        <begin position="62"/>
        <end position="223"/>
    </location>
</feature>
<sequence>MKNIPWNFAEITNQINYRKAQRSLRNLLSNLDLTQEERTDLESEIDRLTAMLDKLENSVVQIAAFGMVGRGKSSVLNALVGRDIFVTGALHGVTRTIDSAEWEITEDEETEKQEAIIGREVSAKHLNQRVKLAESSENRGEKHSPNIKRLTIAQTASENQIQLLDTPGIDEVNGEVREALAKNLATKVDLILFVVSGDITQVEYDALSQLRSAGKPMLLVFNKIDQYPSADRLAIYAKIRDERVKELISPDEIVMVAASPIEVRGVKTEDGKLTIGRVKGKPQIENLKLKILELLDREGKSLIALNSMLYADTVNEQILQRKLDIRETAANDLIYKGTMLKATATALNPVTAIDLFAGAIVDVGLILSLSHLYGIPMTQEGAIALLQKIALSMGGIGASELLATLGLGSLKGLLGITIPATGGLSLAPYLSVAIAQGAIAGVSSYAIGQITKTYLVNGASWGDKAPKTVVKDILESLDEESILHRIKSELKAKLISDKKK</sequence>
<dbReference type="CDD" id="cd00880">
    <property type="entry name" value="Era_like"/>
    <property type="match status" value="1"/>
</dbReference>
<dbReference type="InterPro" id="IPR021147">
    <property type="entry name" value="DUF697"/>
</dbReference>
<dbReference type="PANTHER" id="PTHR42714:SF6">
    <property type="entry name" value="TRANSLATION INITIATION FACTOR IF-2"/>
    <property type="match status" value="1"/>
</dbReference>
<dbReference type="Pfam" id="PF05128">
    <property type="entry name" value="DUF697"/>
    <property type="match status" value="1"/>
</dbReference>
<accession>A0A563W0M5</accession>
<dbReference type="Proteomes" id="UP000320055">
    <property type="component" value="Unassembled WGS sequence"/>
</dbReference>
<organism evidence="7 8">
    <name type="scientific">Hyella patelloides LEGE 07179</name>
    <dbReference type="NCBI Taxonomy" id="945734"/>
    <lineage>
        <taxon>Bacteria</taxon>
        <taxon>Bacillati</taxon>
        <taxon>Cyanobacteriota</taxon>
        <taxon>Cyanophyceae</taxon>
        <taxon>Pleurocapsales</taxon>
        <taxon>Hyellaceae</taxon>
        <taxon>Hyella</taxon>
    </lineage>
</organism>
<dbReference type="InterPro" id="IPR027417">
    <property type="entry name" value="P-loop_NTPase"/>
</dbReference>
<dbReference type="GO" id="GO:0002098">
    <property type="term" value="P:tRNA wobble uridine modification"/>
    <property type="evidence" value="ECO:0007669"/>
    <property type="project" value="TreeGrafter"/>
</dbReference>
<dbReference type="GO" id="GO:0016020">
    <property type="term" value="C:membrane"/>
    <property type="evidence" value="ECO:0007669"/>
    <property type="project" value="UniProtKB-SubCell"/>
</dbReference>
<keyword evidence="5" id="KW-0175">Coiled coil</keyword>
<keyword evidence="8" id="KW-1185">Reference proteome</keyword>
<dbReference type="AlphaFoldDB" id="A0A563W0M5"/>
<proteinExistence type="predicted"/>
<dbReference type="SUPFAM" id="SSF52540">
    <property type="entry name" value="P-loop containing nucleoside triphosphate hydrolases"/>
    <property type="match status" value="1"/>
</dbReference>
<protein>
    <submittedName>
        <fullName evidence="7">Small GTP-binding protein domain protein</fullName>
    </submittedName>
</protein>
<evidence type="ECO:0000256" key="4">
    <source>
        <dbReference type="ARBA" id="ARBA00023136"/>
    </source>
</evidence>
<keyword evidence="2" id="KW-0812">Transmembrane</keyword>
<dbReference type="GO" id="GO:0005737">
    <property type="term" value="C:cytoplasm"/>
    <property type="evidence" value="ECO:0007669"/>
    <property type="project" value="TreeGrafter"/>
</dbReference>
<keyword evidence="4" id="KW-0472">Membrane</keyword>
<dbReference type="Pfam" id="PF00350">
    <property type="entry name" value="Dynamin_N"/>
    <property type="match status" value="1"/>
</dbReference>
<dbReference type="EMBL" id="CAACVJ010000523">
    <property type="protein sequence ID" value="VEP17231.1"/>
    <property type="molecule type" value="Genomic_DNA"/>
</dbReference>
<evidence type="ECO:0000256" key="3">
    <source>
        <dbReference type="ARBA" id="ARBA00022989"/>
    </source>
</evidence>
<evidence type="ECO:0000256" key="2">
    <source>
        <dbReference type="ARBA" id="ARBA00022692"/>
    </source>
</evidence>
<dbReference type="RefSeq" id="WP_246141592.1">
    <property type="nucleotide sequence ID" value="NZ_LR213816.1"/>
</dbReference>
<evidence type="ECO:0000256" key="1">
    <source>
        <dbReference type="ARBA" id="ARBA00004141"/>
    </source>
</evidence>
<evidence type="ECO:0000256" key="5">
    <source>
        <dbReference type="SAM" id="Coils"/>
    </source>
</evidence>
<name>A0A563W0M5_9CYAN</name>
<gene>
    <name evidence="7" type="ORF">H1P_570031</name>
</gene>
<keyword evidence="3" id="KW-1133">Transmembrane helix</keyword>
<dbReference type="GO" id="GO:0030488">
    <property type="term" value="P:tRNA methylation"/>
    <property type="evidence" value="ECO:0007669"/>
    <property type="project" value="TreeGrafter"/>
</dbReference>
<feature type="coiled-coil region" evidence="5">
    <location>
        <begin position="17"/>
        <end position="58"/>
    </location>
</feature>
<dbReference type="Gene3D" id="3.40.50.300">
    <property type="entry name" value="P-loop containing nucleotide triphosphate hydrolases"/>
    <property type="match status" value="1"/>
</dbReference>
<dbReference type="PANTHER" id="PTHR42714">
    <property type="entry name" value="TRNA MODIFICATION GTPASE GTPBP3"/>
    <property type="match status" value="1"/>
</dbReference>
<comment type="subcellular location">
    <subcellularLocation>
        <location evidence="1">Membrane</location>
        <topology evidence="1">Multi-pass membrane protein</topology>
    </subcellularLocation>
</comment>